<organism evidence="11 12">
    <name type="scientific">Seminavis robusta</name>
    <dbReference type="NCBI Taxonomy" id="568900"/>
    <lineage>
        <taxon>Eukaryota</taxon>
        <taxon>Sar</taxon>
        <taxon>Stramenopiles</taxon>
        <taxon>Ochrophyta</taxon>
        <taxon>Bacillariophyta</taxon>
        <taxon>Bacillariophyceae</taxon>
        <taxon>Bacillariophycidae</taxon>
        <taxon>Naviculales</taxon>
        <taxon>Naviculaceae</taxon>
        <taxon>Seminavis</taxon>
    </lineage>
</organism>
<keyword evidence="5 8" id="KW-0378">Hydrolase</keyword>
<dbReference type="CDD" id="cd14792">
    <property type="entry name" value="GH27"/>
    <property type="match status" value="1"/>
</dbReference>
<evidence type="ECO:0000256" key="8">
    <source>
        <dbReference type="RuleBase" id="RU361168"/>
    </source>
</evidence>
<dbReference type="InterPro" id="IPR013785">
    <property type="entry name" value="Aldolase_TIM"/>
</dbReference>
<keyword evidence="12" id="KW-1185">Reference proteome</keyword>
<dbReference type="GO" id="GO:0005995">
    <property type="term" value="P:melibiose catabolic process"/>
    <property type="evidence" value="ECO:0007669"/>
    <property type="project" value="UniProtKB-ARBA"/>
</dbReference>
<accession>A0A9N8DKF0</accession>
<proteinExistence type="inferred from homology"/>
<dbReference type="SUPFAM" id="SSF51445">
    <property type="entry name" value="(Trans)glycosidases"/>
    <property type="match status" value="1"/>
</dbReference>
<comment type="catalytic activity">
    <reaction evidence="1 8">
        <text>Hydrolysis of terminal, non-reducing alpha-D-galactose residues in alpha-D-galactosides, including galactose oligosaccharides, galactomannans and galactolipids.</text>
        <dbReference type="EC" id="3.2.1.22"/>
    </reaction>
</comment>
<feature type="chain" id="PRO_5040150013" description="Alpha-galactosidase" evidence="9">
    <location>
        <begin position="23"/>
        <end position="398"/>
    </location>
</feature>
<evidence type="ECO:0000313" key="12">
    <source>
        <dbReference type="Proteomes" id="UP001153069"/>
    </source>
</evidence>
<dbReference type="InterPro" id="IPR013780">
    <property type="entry name" value="Glyco_hydro_b"/>
</dbReference>
<dbReference type="OrthoDB" id="5795902at2759"/>
<keyword evidence="4 9" id="KW-0732">Signal</keyword>
<name>A0A9N8DKF0_9STRA</name>
<evidence type="ECO:0000256" key="5">
    <source>
        <dbReference type="ARBA" id="ARBA00022801"/>
    </source>
</evidence>
<dbReference type="FunFam" id="3.20.20.70:FF:000202">
    <property type="entry name" value="Alpha-galactosidase"/>
    <property type="match status" value="1"/>
</dbReference>
<evidence type="ECO:0000256" key="2">
    <source>
        <dbReference type="ARBA" id="ARBA00009743"/>
    </source>
</evidence>
<feature type="signal peptide" evidence="9">
    <location>
        <begin position="1"/>
        <end position="22"/>
    </location>
</feature>
<evidence type="ECO:0000256" key="7">
    <source>
        <dbReference type="ARBA" id="ARBA00023295"/>
    </source>
</evidence>
<dbReference type="AlphaFoldDB" id="A0A9N8DKF0"/>
<dbReference type="Gene3D" id="2.60.40.1180">
    <property type="entry name" value="Golgi alpha-mannosidase II"/>
    <property type="match status" value="1"/>
</dbReference>
<dbReference type="InterPro" id="IPR017853">
    <property type="entry name" value="GH"/>
</dbReference>
<keyword evidence="7 8" id="KW-0326">Glycosidase</keyword>
<dbReference type="Proteomes" id="UP001153069">
    <property type="component" value="Unassembled WGS sequence"/>
</dbReference>
<dbReference type="PANTHER" id="PTHR11452:SF75">
    <property type="entry name" value="ALPHA-GALACTOSIDASE MEL1"/>
    <property type="match status" value="1"/>
</dbReference>
<dbReference type="PRINTS" id="PR00740">
    <property type="entry name" value="GLHYDRLASE27"/>
</dbReference>
<evidence type="ECO:0000313" key="11">
    <source>
        <dbReference type="EMBL" id="CAB9502349.1"/>
    </source>
</evidence>
<comment type="caution">
    <text evidence="11">The sequence shown here is derived from an EMBL/GenBank/DDBJ whole genome shotgun (WGS) entry which is preliminary data.</text>
</comment>
<dbReference type="SUPFAM" id="SSF51011">
    <property type="entry name" value="Glycosyl hydrolase domain"/>
    <property type="match status" value="1"/>
</dbReference>
<gene>
    <name evidence="11" type="ORF">SEMRO_134_G063340.1</name>
</gene>
<dbReference type="EC" id="3.2.1.22" evidence="3 8"/>
<dbReference type="Pfam" id="PF17801">
    <property type="entry name" value="Melibiase_C"/>
    <property type="match status" value="1"/>
</dbReference>
<keyword evidence="6 8" id="KW-1015">Disulfide bond</keyword>
<dbReference type="InterPro" id="IPR041233">
    <property type="entry name" value="Melibiase_C"/>
</dbReference>
<dbReference type="Pfam" id="PF16499">
    <property type="entry name" value="Melibiase_2"/>
    <property type="match status" value="1"/>
</dbReference>
<evidence type="ECO:0000256" key="6">
    <source>
        <dbReference type="ARBA" id="ARBA00023157"/>
    </source>
</evidence>
<evidence type="ECO:0000256" key="4">
    <source>
        <dbReference type="ARBA" id="ARBA00022729"/>
    </source>
</evidence>
<reference evidence="11" key="1">
    <citation type="submission" date="2020-06" db="EMBL/GenBank/DDBJ databases">
        <authorList>
            <consortium name="Plant Systems Biology data submission"/>
        </authorList>
    </citation>
    <scope>NUCLEOTIDE SEQUENCE</scope>
    <source>
        <strain evidence="11">D6</strain>
    </source>
</reference>
<dbReference type="Gene3D" id="3.20.20.70">
    <property type="entry name" value="Aldolase class I"/>
    <property type="match status" value="1"/>
</dbReference>
<dbReference type="GO" id="GO:0004557">
    <property type="term" value="F:alpha-galactosidase activity"/>
    <property type="evidence" value="ECO:0007669"/>
    <property type="project" value="UniProtKB-EC"/>
</dbReference>
<evidence type="ECO:0000256" key="9">
    <source>
        <dbReference type="SAM" id="SignalP"/>
    </source>
</evidence>
<dbReference type="InterPro" id="IPR000111">
    <property type="entry name" value="Glyco_hydro_27/36_CS"/>
</dbReference>
<dbReference type="PANTHER" id="PTHR11452">
    <property type="entry name" value="ALPHA-GALACTOSIDASE/ALPHA-N-ACETYLGALACTOSAMINIDASE"/>
    <property type="match status" value="1"/>
</dbReference>
<dbReference type="PROSITE" id="PS00512">
    <property type="entry name" value="ALPHA_GALACTOSIDASE"/>
    <property type="match status" value="1"/>
</dbReference>
<dbReference type="InterPro" id="IPR002241">
    <property type="entry name" value="Glyco_hydro_27"/>
</dbReference>
<sequence>MMTPNLLGALAVLALFDSKARALDNGLGKTPPMGWNTWYNFRCDLNETVIHEAVEAFLDYGLLDVGYEYINLDDCWQLRRDMNTGQIVEDRDKFPSGMTALGDYIHSKGLKFGLYSDAGLMTCQQRPGSLGVESIDAQTYADFGCDFLKYDNCFSFHLPPQQRYQAMRDALNATGRPIFYSLCEWGEQDPATWAPPVGNSWRTTPDIGQRPTWSILMKMTDLNEPLWSTAGPGGWNDPDMLQVGKGHLTLAEQKSQFTLWAIMKAPLLLGNDIRHMSGEILEIIRNKKLIAINQDALGIQAHVVWSSEDKDTVKGQQVWAGPLHGGDFVIVMLNRGALNNVEITVNWNDIPDFYTETTTVVLEDLWNSKNVTAKGSFTTHVQAHDVAAFRASPVTTAS</sequence>
<feature type="domain" description="Alpha galactosidase C-terminal" evidence="10">
    <location>
        <begin position="315"/>
        <end position="390"/>
    </location>
</feature>
<evidence type="ECO:0000256" key="3">
    <source>
        <dbReference type="ARBA" id="ARBA00012755"/>
    </source>
</evidence>
<protein>
    <recommendedName>
        <fullName evidence="3 8">Alpha-galactosidase</fullName>
        <ecNumber evidence="3 8">3.2.1.22</ecNumber>
    </recommendedName>
    <alternativeName>
        <fullName evidence="8">Melibiase</fullName>
    </alternativeName>
</protein>
<evidence type="ECO:0000259" key="10">
    <source>
        <dbReference type="Pfam" id="PF17801"/>
    </source>
</evidence>
<evidence type="ECO:0000256" key="1">
    <source>
        <dbReference type="ARBA" id="ARBA00001255"/>
    </source>
</evidence>
<dbReference type="EMBL" id="CAICTM010000133">
    <property type="protein sequence ID" value="CAB9502349.1"/>
    <property type="molecule type" value="Genomic_DNA"/>
</dbReference>
<comment type="similarity">
    <text evidence="2 8">Belongs to the glycosyl hydrolase 27 family.</text>
</comment>